<proteinExistence type="predicted"/>
<organism evidence="2">
    <name type="scientific">Desulfofervidus auxilii</name>
    <dbReference type="NCBI Taxonomy" id="1621989"/>
    <lineage>
        <taxon>Bacteria</taxon>
        <taxon>Pseudomonadati</taxon>
        <taxon>Thermodesulfobacteriota</taxon>
        <taxon>Candidatus Desulfofervidia</taxon>
        <taxon>Candidatus Desulfofervidales</taxon>
        <taxon>Candidatus Desulfofervidaceae</taxon>
        <taxon>Candidatus Desulfofervidus</taxon>
    </lineage>
</organism>
<dbReference type="PANTHER" id="PTHR36194:SF1">
    <property type="entry name" value="S-LAYER-LIKE PROTEIN"/>
    <property type="match status" value="1"/>
</dbReference>
<dbReference type="Pfam" id="PF14326">
    <property type="entry name" value="DUF4384"/>
    <property type="match status" value="1"/>
</dbReference>
<dbReference type="PANTHER" id="PTHR36194">
    <property type="entry name" value="S-LAYER-LIKE PROTEIN"/>
    <property type="match status" value="1"/>
</dbReference>
<accession>A0A7V0IAE1</accession>
<feature type="domain" description="DUF4384" evidence="1">
    <location>
        <begin position="62"/>
        <end position="140"/>
    </location>
</feature>
<evidence type="ECO:0000259" key="1">
    <source>
        <dbReference type="Pfam" id="PF14326"/>
    </source>
</evidence>
<dbReference type="AlphaFoldDB" id="A0A7V0IAE1"/>
<dbReference type="EMBL" id="DQWQ01000112">
    <property type="protein sequence ID" value="HDD35665.1"/>
    <property type="molecule type" value="Genomic_DNA"/>
</dbReference>
<evidence type="ECO:0000313" key="2">
    <source>
        <dbReference type="EMBL" id="HDD35665.1"/>
    </source>
</evidence>
<dbReference type="InterPro" id="IPR025493">
    <property type="entry name" value="DUF4384"/>
</dbReference>
<comment type="caution">
    <text evidence="2">The sequence shown here is derived from an EMBL/GenBank/DDBJ whole genome shotgun (WGS) entry which is preliminary data.</text>
</comment>
<gene>
    <name evidence="2" type="ORF">ENF30_02570</name>
</gene>
<dbReference type="Proteomes" id="UP000885706">
    <property type="component" value="Unassembled WGS sequence"/>
</dbReference>
<sequence length="194" mass="22071">MAMRKLAVISLVIVLALDVFTIYAQHVTVEKQIKVEEKVENLQDIKNPKAEFKVELWTNKDTYKVGKEIVFYFRTNKDYRLTLINVGTSGKTQIIFPNKYYKDELVKAGKVYCVPPEEARWFFKAEGPAGIELVKAIATLEKVALVDKEDLKPAGEVQEVKKSQSELAKDIAIALKPVNEKRWAEAEKIINVAE</sequence>
<protein>
    <submittedName>
        <fullName evidence="2">DUF4384 domain-containing protein</fullName>
    </submittedName>
</protein>
<name>A0A7V0IAE1_DESA2</name>
<reference evidence="2" key="1">
    <citation type="journal article" date="2020" name="mSystems">
        <title>Genome- and Community-Level Interaction Insights into Carbon Utilization and Element Cycling Functions of Hydrothermarchaeota in Hydrothermal Sediment.</title>
        <authorList>
            <person name="Zhou Z."/>
            <person name="Liu Y."/>
            <person name="Xu W."/>
            <person name="Pan J."/>
            <person name="Luo Z.H."/>
            <person name="Li M."/>
        </authorList>
    </citation>
    <scope>NUCLEOTIDE SEQUENCE [LARGE SCALE GENOMIC DNA]</scope>
    <source>
        <strain evidence="2">HyVt-113</strain>
    </source>
</reference>